<gene>
    <name evidence="1" type="ORF">HNQ55_001439</name>
</gene>
<comment type="caution">
    <text evidence="1">The sequence shown here is derived from an EMBL/GenBank/DDBJ whole genome shotgun (WGS) entry which is preliminary data.</text>
</comment>
<dbReference type="Proteomes" id="UP000537141">
    <property type="component" value="Unassembled WGS sequence"/>
</dbReference>
<dbReference type="EMBL" id="JACHHU010000009">
    <property type="protein sequence ID" value="MBB6542935.1"/>
    <property type="molecule type" value="Genomic_DNA"/>
</dbReference>
<organism evidence="1 2">
    <name type="scientific">Thalassotalea piscium</name>
    <dbReference type="NCBI Taxonomy" id="1230533"/>
    <lineage>
        <taxon>Bacteria</taxon>
        <taxon>Pseudomonadati</taxon>
        <taxon>Pseudomonadota</taxon>
        <taxon>Gammaproteobacteria</taxon>
        <taxon>Alteromonadales</taxon>
        <taxon>Colwelliaceae</taxon>
        <taxon>Thalassotalea</taxon>
    </lineage>
</organism>
<name>A0A7X0NGB6_9GAMM</name>
<evidence type="ECO:0000313" key="2">
    <source>
        <dbReference type="Proteomes" id="UP000537141"/>
    </source>
</evidence>
<dbReference type="PROSITE" id="PS51257">
    <property type="entry name" value="PROKAR_LIPOPROTEIN"/>
    <property type="match status" value="1"/>
</dbReference>
<proteinExistence type="predicted"/>
<keyword evidence="2" id="KW-1185">Reference proteome</keyword>
<sequence>MKYLKLLILPALGAITLSCSVLPIKAEIKEDHFRFENFKNVESTEIEYAHLMCFKKKPTTWSEPKQYISGEHDLWVKASVTKRHIPESTKETYVNFKVKLDANKSYMLNRKLDNDKIALWIQEVDTGVNVSEVITSELKNPLVFDELLRKRQCKSGTV</sequence>
<accession>A0A7X0NGB6</accession>
<reference evidence="1 2" key="1">
    <citation type="submission" date="2020-08" db="EMBL/GenBank/DDBJ databases">
        <title>Genomic Encyclopedia of Type Strains, Phase IV (KMG-IV): sequencing the most valuable type-strain genomes for metagenomic binning, comparative biology and taxonomic classification.</title>
        <authorList>
            <person name="Goeker M."/>
        </authorList>
    </citation>
    <scope>NUCLEOTIDE SEQUENCE [LARGE SCALE GENOMIC DNA]</scope>
    <source>
        <strain evidence="1 2">DSM 26287</strain>
    </source>
</reference>
<protein>
    <submittedName>
        <fullName evidence="1">Uncharacterized protein</fullName>
    </submittedName>
</protein>
<evidence type="ECO:0000313" key="1">
    <source>
        <dbReference type="EMBL" id="MBB6542935.1"/>
    </source>
</evidence>
<dbReference type="AlphaFoldDB" id="A0A7X0NGB6"/>
<dbReference type="RefSeq" id="WP_184423742.1">
    <property type="nucleotide sequence ID" value="NZ_AP027362.1"/>
</dbReference>